<dbReference type="EMBL" id="JBHUOR010000095">
    <property type="protein sequence ID" value="MFD2869063.1"/>
    <property type="molecule type" value="Genomic_DNA"/>
</dbReference>
<keyword evidence="2" id="KW-1185">Reference proteome</keyword>
<proteinExistence type="predicted"/>
<gene>
    <name evidence="1" type="ORF">ACFSY7_11220</name>
</gene>
<comment type="caution">
    <text evidence="1">The sequence shown here is derived from an EMBL/GenBank/DDBJ whole genome shotgun (WGS) entry which is preliminary data.</text>
</comment>
<accession>A0ABW5Y158</accession>
<evidence type="ECO:0000313" key="1">
    <source>
        <dbReference type="EMBL" id="MFD2869063.1"/>
    </source>
</evidence>
<dbReference type="Proteomes" id="UP001597568">
    <property type="component" value="Unassembled WGS sequence"/>
</dbReference>
<evidence type="ECO:0000313" key="2">
    <source>
        <dbReference type="Proteomes" id="UP001597568"/>
    </source>
</evidence>
<organism evidence="1 2">
    <name type="scientific">Kurthia populi</name>
    <dbReference type="NCBI Taxonomy" id="1562132"/>
    <lineage>
        <taxon>Bacteria</taxon>
        <taxon>Bacillati</taxon>
        <taxon>Bacillota</taxon>
        <taxon>Bacilli</taxon>
        <taxon>Bacillales</taxon>
        <taxon>Caryophanaceae</taxon>
        <taxon>Kurthia</taxon>
    </lineage>
</organism>
<protein>
    <submittedName>
        <fullName evidence="1">Uncharacterized protein</fullName>
    </submittedName>
</protein>
<dbReference type="RefSeq" id="WP_380147897.1">
    <property type="nucleotide sequence ID" value="NZ_JBHUOR010000095.1"/>
</dbReference>
<reference evidence="2" key="1">
    <citation type="journal article" date="2019" name="Int. J. Syst. Evol. Microbiol.">
        <title>The Global Catalogue of Microorganisms (GCM) 10K type strain sequencing project: providing services to taxonomists for standard genome sequencing and annotation.</title>
        <authorList>
            <consortium name="The Broad Institute Genomics Platform"/>
            <consortium name="The Broad Institute Genome Sequencing Center for Infectious Disease"/>
            <person name="Wu L."/>
            <person name="Ma J."/>
        </authorList>
    </citation>
    <scope>NUCLEOTIDE SEQUENCE [LARGE SCALE GENOMIC DNA]</scope>
    <source>
        <strain evidence="2">KCTC 33522</strain>
    </source>
</reference>
<sequence length="86" mass="10127">MKLDYYFIDGVLEELEMIKQVILTNQQNFDDCIQNGTFDRRDGAAHYAAKEVYRNAYVANLALSRTLEELNNNIQQFKKEYTNIEL</sequence>
<name>A0ABW5Y158_9BACL</name>